<feature type="compositionally biased region" description="Low complexity" evidence="1">
    <location>
        <begin position="585"/>
        <end position="596"/>
    </location>
</feature>
<keyword evidence="3" id="KW-1185">Reference proteome</keyword>
<dbReference type="RefSeq" id="XP_026608401.1">
    <property type="nucleotide sequence ID" value="XM_026742556.1"/>
</dbReference>
<feature type="compositionally biased region" description="Low complexity" evidence="1">
    <location>
        <begin position="441"/>
        <end position="477"/>
    </location>
</feature>
<dbReference type="GeneID" id="38110910"/>
<evidence type="ECO:0000256" key="1">
    <source>
        <dbReference type="SAM" id="MobiDB-lite"/>
    </source>
</evidence>
<dbReference type="PANTHER" id="PTHR35140">
    <property type="entry name" value="MITOTIC CHECK POINT PROTEIN BFA1"/>
    <property type="match status" value="1"/>
</dbReference>
<proteinExistence type="predicted"/>
<dbReference type="InterPro" id="IPR034586">
    <property type="entry name" value="Bfa1/Byr4"/>
</dbReference>
<dbReference type="EMBL" id="PVWQ01000001">
    <property type="protein sequence ID" value="RDW93218.1"/>
    <property type="molecule type" value="Genomic_DNA"/>
</dbReference>
<feature type="compositionally biased region" description="Basic residues" evidence="1">
    <location>
        <begin position="570"/>
        <end position="581"/>
    </location>
</feature>
<feature type="compositionally biased region" description="Low complexity" evidence="1">
    <location>
        <begin position="39"/>
        <end position="48"/>
    </location>
</feature>
<sequence>MAPTTLDVRQNSEGAIECWDDDDELQCYEDIHLRAASSTTSVTNSSIRRSGHRDSISSRRSARSDLDSTTGGDEDWQIQLLDEDEFVNEEAIISVKNAGIPLPANVPRTALVGGTIKRLGRKKTKREFIDDWSDDLELPSPSTALELKRFHHTSLPEALLHLGSTSTEHAKVSPLLDGDLTLPPSTHPLPAGFPDCISVDGTGDVSTIKATKQLSSHLPSIIRDSDIDKETTSVEKFEDDFELPADDLLQLRNPLASTFSPAAEDVDVDWSEGSIGVRFGGTMREHRSNPSSSISLVSPSASSYLTGESDDEGLDGLVIPEGPLDLGARLTQSGQQNFSEAPRCIPEDRRLEQPRSDDFFSGLEINSDEALIARRSSINPNIKYKTESFGSPARRSATTLTFTNAAVSPKTRIPRLSGHDRTHSTHLETVSESGAPLSKFRSSPRGPSHVSHSSVSSLPITGSTSVSSLPLTSSRRLVGTRISKEGLAGERTSGKQLLRSKRSMPSMRNAPQRTGHSTSFTSPPRQSGSSGWLNTRFRAPIDRTGQDGKTSVRKSQAPFLPAGASDKQSHHASMKNYRYTRRSSDGSSDTISSEGIIVRLPLSGRHDVSGGISNDTSPDAMNTTPKRALTRPARRRNYGDGTELASFDDLPTSTATESKFVKQPSGRGAPRSLRNRLSISQTEPLKPEGSIQQTPTTSNPLQQQGSVPRFARDTNASRNAREQRIASMSSISKSRENNPLTPLSSNWKSQNASRIPSTTGALRSKKAKSGSVSGSKPQLIKPIGTGVQERKSVNGMQYNPISFRWEGNENLVHGFDTTTPKSPKSSPALITNVGAMQNVQVVGGMVFDPQRMCWLKLAPSQPGVDGVVAIEDEDDVFSNLADLGESGASSQRVPRALEDFGPAISGDDRSGEESSDEWPITEEFDVGPEFIRRQHTEEEKWRRKVDKWINRDPAGFGSSWRWAIRDLVKSNSTLGARGVDNA</sequence>
<feature type="region of interest" description="Disordered" evidence="1">
    <location>
        <begin position="39"/>
        <end position="74"/>
    </location>
</feature>
<feature type="compositionally biased region" description="Polar residues" evidence="1">
    <location>
        <begin position="726"/>
        <end position="761"/>
    </location>
</feature>
<feature type="compositionally biased region" description="Polar residues" evidence="1">
    <location>
        <begin position="611"/>
        <end position="625"/>
    </location>
</feature>
<dbReference type="Proteomes" id="UP000256690">
    <property type="component" value="Unassembled WGS sequence"/>
</dbReference>
<dbReference type="GO" id="GO:1990334">
    <property type="term" value="C:Bfa1-Bub2 complex"/>
    <property type="evidence" value="ECO:0007669"/>
    <property type="project" value="InterPro"/>
</dbReference>
<feature type="region of interest" description="Disordered" evidence="1">
    <location>
        <begin position="900"/>
        <end position="921"/>
    </location>
</feature>
<feature type="compositionally biased region" description="Low complexity" evidence="1">
    <location>
        <begin position="289"/>
        <end position="303"/>
    </location>
</feature>
<evidence type="ECO:0008006" key="4">
    <source>
        <dbReference type="Google" id="ProtNLM"/>
    </source>
</evidence>
<feature type="compositionally biased region" description="Basic and acidic residues" evidence="1">
    <location>
        <begin position="417"/>
        <end position="426"/>
    </location>
</feature>
<feature type="region of interest" description="Disordered" evidence="1">
    <location>
        <begin position="410"/>
        <end position="780"/>
    </location>
</feature>
<dbReference type="GO" id="GO:0005096">
    <property type="term" value="F:GTPase activator activity"/>
    <property type="evidence" value="ECO:0007669"/>
    <property type="project" value="InterPro"/>
</dbReference>
<dbReference type="OrthoDB" id="19159at2759"/>
<feature type="region of interest" description="Disordered" evidence="1">
    <location>
        <begin position="281"/>
        <end position="320"/>
    </location>
</feature>
<protein>
    <recommendedName>
        <fullName evidence="4">Cytokinesis regulator (Byr4)</fullName>
    </recommendedName>
</protein>
<dbReference type="GO" id="GO:0031578">
    <property type="term" value="P:mitotic spindle orientation checkpoint signaling"/>
    <property type="evidence" value="ECO:0007669"/>
    <property type="project" value="TreeGrafter"/>
</dbReference>
<name>A0A3D8T5D4_9EURO</name>
<dbReference type="STRING" id="1810919.A0A3D8T5D4"/>
<feature type="compositionally biased region" description="Polar residues" evidence="1">
    <location>
        <begin position="690"/>
        <end position="706"/>
    </location>
</feature>
<organism evidence="2 3">
    <name type="scientific">Aspergillus mulundensis</name>
    <dbReference type="NCBI Taxonomy" id="1810919"/>
    <lineage>
        <taxon>Eukaryota</taxon>
        <taxon>Fungi</taxon>
        <taxon>Dikarya</taxon>
        <taxon>Ascomycota</taxon>
        <taxon>Pezizomycotina</taxon>
        <taxon>Eurotiomycetes</taxon>
        <taxon>Eurotiomycetidae</taxon>
        <taxon>Eurotiales</taxon>
        <taxon>Aspergillaceae</taxon>
        <taxon>Aspergillus</taxon>
        <taxon>Aspergillus subgen. Nidulantes</taxon>
    </lineage>
</organism>
<dbReference type="PANTHER" id="PTHR35140:SF1">
    <property type="entry name" value="MITOTIC CHECK POINT PROTEIN BFA1"/>
    <property type="match status" value="1"/>
</dbReference>
<evidence type="ECO:0000313" key="3">
    <source>
        <dbReference type="Proteomes" id="UP000256690"/>
    </source>
</evidence>
<feature type="compositionally biased region" description="Polar residues" evidence="1">
    <location>
        <begin position="509"/>
        <end position="533"/>
    </location>
</feature>
<reference evidence="2 3" key="1">
    <citation type="journal article" date="2018" name="IMA Fungus">
        <title>IMA Genome-F 9: Draft genome sequence of Annulohypoxylon stygium, Aspergillus mulundensis, Berkeleyomyces basicola (syn. Thielaviopsis basicola), Ceratocystis smalleyi, two Cercospora beticola strains, Coleophoma cylindrospora, Fusarium fracticaudum, Phialophora cf. hyalina, and Morchella septimelata.</title>
        <authorList>
            <person name="Wingfield B.D."/>
            <person name="Bills G.F."/>
            <person name="Dong Y."/>
            <person name="Huang W."/>
            <person name="Nel W.J."/>
            <person name="Swalarsk-Parry B.S."/>
            <person name="Vaghefi N."/>
            <person name="Wilken P.M."/>
            <person name="An Z."/>
            <person name="de Beer Z.W."/>
            <person name="De Vos L."/>
            <person name="Chen L."/>
            <person name="Duong T.A."/>
            <person name="Gao Y."/>
            <person name="Hammerbacher A."/>
            <person name="Kikkert J.R."/>
            <person name="Li Y."/>
            <person name="Li H."/>
            <person name="Li K."/>
            <person name="Li Q."/>
            <person name="Liu X."/>
            <person name="Ma X."/>
            <person name="Naidoo K."/>
            <person name="Pethybridge S.J."/>
            <person name="Sun J."/>
            <person name="Steenkamp E.T."/>
            <person name="van der Nest M.A."/>
            <person name="van Wyk S."/>
            <person name="Wingfield M.J."/>
            <person name="Xiong C."/>
            <person name="Yue Q."/>
            <person name="Zhang X."/>
        </authorList>
    </citation>
    <scope>NUCLEOTIDE SEQUENCE [LARGE SCALE GENOMIC DNA]</scope>
    <source>
        <strain evidence="2 3">DSM 5745</strain>
    </source>
</reference>
<dbReference type="GO" id="GO:0044732">
    <property type="term" value="C:mitotic spindle pole body"/>
    <property type="evidence" value="ECO:0007669"/>
    <property type="project" value="TreeGrafter"/>
</dbReference>
<gene>
    <name evidence="2" type="ORF">DSM5745_00540</name>
</gene>
<comment type="caution">
    <text evidence="2">The sequence shown here is derived from an EMBL/GenBank/DDBJ whole genome shotgun (WGS) entry which is preliminary data.</text>
</comment>
<accession>A0A3D8T5D4</accession>
<feature type="compositionally biased region" description="Basic and acidic residues" evidence="1">
    <location>
        <begin position="52"/>
        <end position="66"/>
    </location>
</feature>
<evidence type="ECO:0000313" key="2">
    <source>
        <dbReference type="EMBL" id="RDW93218.1"/>
    </source>
</evidence>
<dbReference type="AlphaFoldDB" id="A0A3D8T5D4"/>